<dbReference type="Proteomes" id="UP000004099">
    <property type="component" value="Unassembled WGS sequence"/>
</dbReference>
<dbReference type="EMBL" id="ACGS02000022">
    <property type="protein sequence ID" value="EFZ35486.1"/>
    <property type="molecule type" value="Genomic_DNA"/>
</dbReference>
<accession>E7FN87</accession>
<sequence length="74" mass="8630">MRNVGFGKIIAYGQNVEKRDLPVKRDGGYGQNVENWDLPVKRDGRLRAKREKLRFARKTRRAVTGKTWKTEICP</sequence>
<evidence type="ECO:0000313" key="1">
    <source>
        <dbReference type="EMBL" id="EFZ35486.1"/>
    </source>
</evidence>
<comment type="caution">
    <text evidence="1">The sequence shown here is derived from an EMBL/GenBank/DDBJ whole genome shotgun (WGS) entry which is preliminary data.</text>
</comment>
<protein>
    <submittedName>
        <fullName evidence="1">Uncharacterized protein</fullName>
    </submittedName>
</protein>
<reference evidence="1 2" key="1">
    <citation type="submission" date="2011-01" db="EMBL/GenBank/DDBJ databases">
        <authorList>
            <person name="Muzny D."/>
            <person name="Qin X."/>
            <person name="Buhay C."/>
            <person name="Dugan-Rocha S."/>
            <person name="Ding Y."/>
            <person name="Chen G."/>
            <person name="Hawes A."/>
            <person name="Holder M."/>
            <person name="Jhangiani S."/>
            <person name="Johnson A."/>
            <person name="Khan Z."/>
            <person name="Li Z."/>
            <person name="Liu W."/>
            <person name="Liu X."/>
            <person name="Perez L."/>
            <person name="Shen H."/>
            <person name="Wang Q."/>
            <person name="Watt J."/>
            <person name="Xi L."/>
            <person name="Xin Y."/>
            <person name="Zhou J."/>
            <person name="Deng J."/>
            <person name="Jiang H."/>
            <person name="Liu Y."/>
            <person name="Qu J."/>
            <person name="Song X.-Z."/>
            <person name="Zhang L."/>
            <person name="Villasana D."/>
            <person name="Johnson A."/>
            <person name="Liu J."/>
            <person name="Liyanage D."/>
            <person name="Lorensuhewa L."/>
            <person name="Robinson T."/>
            <person name="Song A."/>
            <person name="Song B.-B."/>
            <person name="Dinh H."/>
            <person name="Thornton R."/>
            <person name="Coyle M."/>
            <person name="Francisco L."/>
            <person name="Jackson L."/>
            <person name="Javaid M."/>
            <person name="Korchina V."/>
            <person name="Kovar C."/>
            <person name="Mata R."/>
            <person name="Mathew T."/>
            <person name="Ngo R."/>
            <person name="Nguyen L."/>
            <person name="Nguyen N."/>
            <person name="Okwuonu G."/>
            <person name="Ongeri F."/>
            <person name="Pham C."/>
            <person name="Simmons D."/>
            <person name="Wilczek-Boney K."/>
            <person name="Hale W."/>
            <person name="Jakkamsetti A."/>
            <person name="Pham P."/>
            <person name="Ruth R."/>
            <person name="San Lucas F."/>
            <person name="Warren J."/>
            <person name="Zhang J."/>
            <person name="Zhao Z."/>
            <person name="Zhou C."/>
            <person name="Zhu D."/>
            <person name="Lee S."/>
            <person name="Bess C."/>
            <person name="Blankenburg K."/>
            <person name="Forbes L."/>
            <person name="Fu Q."/>
            <person name="Gubbala S."/>
            <person name="Hirani K."/>
            <person name="Jayaseelan J.C."/>
            <person name="Lara F."/>
            <person name="Munidasa M."/>
            <person name="Palculict T."/>
            <person name="Patil S."/>
            <person name="Pu L.-L."/>
            <person name="Saada N."/>
            <person name="Tang L."/>
            <person name="Weissenberger G."/>
            <person name="Zhu Y."/>
            <person name="Hemphill L."/>
            <person name="Shang Y."/>
            <person name="Youmans B."/>
            <person name="Ayvaz T."/>
            <person name="Ross M."/>
            <person name="Santibanez J."/>
            <person name="Aqrawi P."/>
            <person name="Gross S."/>
            <person name="Joshi V."/>
            <person name="Fowler G."/>
            <person name="Nazareth L."/>
            <person name="Reid J."/>
            <person name="Worley K."/>
            <person name="Petrosino J."/>
            <person name="Highlander S."/>
            <person name="Gibbs R."/>
        </authorList>
    </citation>
    <scope>NUCLEOTIDE SEQUENCE [LARGE SCALE GENOMIC DNA]</scope>
    <source>
        <strain evidence="1 2">ATCC 25644</strain>
    </source>
</reference>
<organism evidence="1 2">
    <name type="scientific">Ligilactobacillus ruminis ATCC 25644</name>
    <dbReference type="NCBI Taxonomy" id="525362"/>
    <lineage>
        <taxon>Bacteria</taxon>
        <taxon>Bacillati</taxon>
        <taxon>Bacillota</taxon>
        <taxon>Bacilli</taxon>
        <taxon>Lactobacillales</taxon>
        <taxon>Lactobacillaceae</taxon>
        <taxon>Ligilactobacillus</taxon>
    </lineage>
</organism>
<name>E7FN87_9LACO</name>
<dbReference type="AlphaFoldDB" id="E7FN87"/>
<proteinExistence type="predicted"/>
<dbReference type="HOGENOM" id="CLU_2683274_0_0_9"/>
<evidence type="ECO:0000313" key="2">
    <source>
        <dbReference type="Proteomes" id="UP000004099"/>
    </source>
</evidence>
<gene>
    <name evidence="1" type="ORF">HMPREF0542_10364</name>
</gene>